<evidence type="ECO:0000313" key="4">
    <source>
        <dbReference type="EMBL" id="THD28967.1"/>
    </source>
</evidence>
<dbReference type="InterPro" id="IPR029058">
    <property type="entry name" value="AB_hydrolase_fold"/>
</dbReference>
<name>A0A4E0S0J7_FASHE</name>
<reference evidence="4" key="1">
    <citation type="submission" date="2019-03" db="EMBL/GenBank/DDBJ databases">
        <title>Improved annotation for the trematode Fasciola hepatica.</title>
        <authorList>
            <person name="Choi Y.-J."/>
            <person name="Martin J."/>
            <person name="Mitreva M."/>
        </authorList>
    </citation>
    <scope>NUCLEOTIDE SEQUENCE [LARGE SCALE GENOMIC DNA]</scope>
</reference>
<accession>A0A4E0S0J7</accession>
<comment type="caution">
    <text evidence="4">The sequence shown here is derived from an EMBL/GenBank/DDBJ whole genome shotgun (WGS) entry which is preliminary data.</text>
</comment>
<dbReference type="InterPro" id="IPR050309">
    <property type="entry name" value="Type-B_Carboxylest/Lipase"/>
</dbReference>
<keyword evidence="2" id="KW-0812">Transmembrane</keyword>
<gene>
    <name evidence="4" type="ORF">D915_000180</name>
</gene>
<feature type="domain" description="Carboxylesterase type B" evidence="3">
    <location>
        <begin position="197"/>
        <end position="670"/>
    </location>
</feature>
<keyword evidence="2" id="KW-1133">Transmembrane helix</keyword>
<dbReference type="SUPFAM" id="SSF53474">
    <property type="entry name" value="alpha/beta-Hydrolases"/>
    <property type="match status" value="1"/>
</dbReference>
<dbReference type="Pfam" id="PF00135">
    <property type="entry name" value="COesterase"/>
    <property type="match status" value="1"/>
</dbReference>
<dbReference type="ESTHER" id="fashe-a0a4e0s0j7">
    <property type="family name" value="Carb_B_Platyhelminthe"/>
</dbReference>
<evidence type="ECO:0000256" key="1">
    <source>
        <dbReference type="SAM" id="MobiDB-lite"/>
    </source>
</evidence>
<protein>
    <recommendedName>
        <fullName evidence="3">Carboxylesterase type B domain-containing protein</fullName>
    </recommendedName>
</protein>
<keyword evidence="2" id="KW-0472">Membrane</keyword>
<dbReference type="Gene3D" id="3.40.50.1820">
    <property type="entry name" value="alpha/beta hydrolase"/>
    <property type="match status" value="1"/>
</dbReference>
<dbReference type="PANTHER" id="PTHR11559">
    <property type="entry name" value="CARBOXYLESTERASE"/>
    <property type="match status" value="1"/>
</dbReference>
<keyword evidence="5" id="KW-1185">Reference proteome</keyword>
<dbReference type="SMR" id="A0A4E0S0J7"/>
<proteinExistence type="predicted"/>
<sequence>MGLKEGASRAAVGQSADEPPGPSKDEENEMPLADGSDDPNVLHVRNYMSLNSLLPSPEEWDEICHRQKMERIRFLVGVSITYLVLWVAHAPVAIWKTWSLQNNAELKRLLSDRPGLGQPLPPNCIVTKCAALCPEPSDTKDWYTLFRIPYATLPQQSSYFSAATYPFTFKECYLAYWHGVAKEKRRFIDGQIRFIGREANDDGSECAQLKNKKGKLVPVGKPQSCLTLSFHYPWFSSSHTEEKQFRGMPIVAYIGGSYLMNHRPQLPSPKMVADLRVLYVAISYRLGVFGFSDFGIDGAGPNHGVSDVREALIWIQEHAHRFGGDPSRVMLYGENSGATIAAALLSSSGLENLMVGGESRSLFSHVWLADGSVVIPDVPDSQDAFQQLVLNDPYLADECKKWVQKSAKHAHMDRSHPLARMYECLHDMTVQQWLQKTPLAWQDSRTADTTLLPQAHEMRTSLIKRDLENSLVENPLGMLHPKATGWTHSIRDMPLVVFSSMNYAYDQFGNQNSSDHWNLEETEQKLRNALNSFRKPTSQLPYADAMWNAYQGYLRNLIAWRRDDQAPEEINYRNFYDVIRGDLRGACPYNLYAKHLQLGRYIMVNPIYRILNRIQVQPYVDADGARCDVPFFLIDEHFYCGEGTRPLYEALEPEQKEVLVRAFVQFAYYGSILGAREMQYPLSSDMPSLEATYNILTEMGLTTAGTREIAFLKACQMWISEEGLFEHVMKYAQMN</sequence>
<evidence type="ECO:0000259" key="3">
    <source>
        <dbReference type="Pfam" id="PF00135"/>
    </source>
</evidence>
<feature type="transmembrane region" description="Helical" evidence="2">
    <location>
        <begin position="74"/>
        <end position="95"/>
    </location>
</feature>
<evidence type="ECO:0000313" key="5">
    <source>
        <dbReference type="Proteomes" id="UP000230066"/>
    </source>
</evidence>
<dbReference type="InterPro" id="IPR002018">
    <property type="entry name" value="CarbesteraseB"/>
</dbReference>
<feature type="region of interest" description="Disordered" evidence="1">
    <location>
        <begin position="1"/>
        <end position="38"/>
    </location>
</feature>
<dbReference type="EMBL" id="JXXN02000032">
    <property type="protein sequence ID" value="THD28967.1"/>
    <property type="molecule type" value="Genomic_DNA"/>
</dbReference>
<organism evidence="4 5">
    <name type="scientific">Fasciola hepatica</name>
    <name type="common">Liver fluke</name>
    <dbReference type="NCBI Taxonomy" id="6192"/>
    <lineage>
        <taxon>Eukaryota</taxon>
        <taxon>Metazoa</taxon>
        <taxon>Spiralia</taxon>
        <taxon>Lophotrochozoa</taxon>
        <taxon>Platyhelminthes</taxon>
        <taxon>Trematoda</taxon>
        <taxon>Digenea</taxon>
        <taxon>Plagiorchiida</taxon>
        <taxon>Echinostomata</taxon>
        <taxon>Echinostomatoidea</taxon>
        <taxon>Fasciolidae</taxon>
        <taxon>Fasciola</taxon>
    </lineage>
</organism>
<dbReference type="AlphaFoldDB" id="A0A4E0S0J7"/>
<dbReference type="Proteomes" id="UP000230066">
    <property type="component" value="Unassembled WGS sequence"/>
</dbReference>
<evidence type="ECO:0000256" key="2">
    <source>
        <dbReference type="SAM" id="Phobius"/>
    </source>
</evidence>